<reference evidence="3" key="1">
    <citation type="journal article" date="2020" name="Mol. Plant Microbe">
        <title>Rhizobial microsymbionts of the narrowly endemic Oxytropis species growing in Kamchatka are characterized by significant genetic diversity and possess a set of genes that are associated with T3SS and T6SS secretion systems and can affect the development of symbiosis.</title>
        <authorList>
            <person name="Safronova V."/>
            <person name="Guro P."/>
            <person name="Sazanova A."/>
            <person name="Kuznetsova I."/>
            <person name="Belimov A."/>
            <person name="Yakubov V."/>
            <person name="Chirak E."/>
            <person name="Afonin A."/>
            <person name="Gogolev Y."/>
            <person name="Andronov E."/>
            <person name="Tikhonovich I."/>
        </authorList>
    </citation>
    <scope>NUCLEOTIDE SEQUENCE [LARGE SCALE GENOMIC DNA]</scope>
    <source>
        <strain evidence="3">583</strain>
    </source>
</reference>
<name>A0A7G6T0N5_9HYPH</name>
<dbReference type="Gene3D" id="1.10.10.60">
    <property type="entry name" value="Homeodomain-like"/>
    <property type="match status" value="1"/>
</dbReference>
<dbReference type="EMBL" id="CP050296">
    <property type="protein sequence ID" value="QND60317.1"/>
    <property type="molecule type" value="Genomic_DNA"/>
</dbReference>
<feature type="region of interest" description="Disordered" evidence="1">
    <location>
        <begin position="1"/>
        <end position="61"/>
    </location>
</feature>
<dbReference type="Proteomes" id="UP000515465">
    <property type="component" value="Chromosome"/>
</dbReference>
<evidence type="ECO:0000313" key="2">
    <source>
        <dbReference type="EMBL" id="QND60317.1"/>
    </source>
</evidence>
<evidence type="ECO:0000256" key="1">
    <source>
        <dbReference type="SAM" id="MobiDB-lite"/>
    </source>
</evidence>
<accession>A0A7G6T0N5</accession>
<feature type="region of interest" description="Disordered" evidence="1">
    <location>
        <begin position="157"/>
        <end position="212"/>
    </location>
</feature>
<dbReference type="SUPFAM" id="SSF46689">
    <property type="entry name" value="Homeodomain-like"/>
    <property type="match status" value="1"/>
</dbReference>
<dbReference type="Pfam" id="PF13384">
    <property type="entry name" value="HTH_23"/>
    <property type="match status" value="1"/>
</dbReference>
<feature type="compositionally biased region" description="Basic residues" evidence="1">
    <location>
        <begin position="22"/>
        <end position="37"/>
    </location>
</feature>
<protein>
    <submittedName>
        <fullName evidence="2">Helix-turn-helix domain-containing protein</fullName>
    </submittedName>
</protein>
<sequence>MATRDKPPTAAPRGQPADRKVYRIKAHPKGGRARAPTRAKPINNTGKGYFAPGNQGRQPTYRPEAANLAERGATLAEIAAELGCTIRTVSRWRLAYADFREALDRGRERRAAELAAADRAKVAEAQRQQVEAKAAGEATVREAALALNEMLKDFAKPDAAAQGPAPADPAVRLSDRIAARRQLPEPAAEEPQGWQDESAGDPLPLDDPRDNW</sequence>
<dbReference type="InterPro" id="IPR009057">
    <property type="entry name" value="Homeodomain-like_sf"/>
</dbReference>
<proteinExistence type="predicted"/>
<feature type="compositionally biased region" description="Low complexity" evidence="1">
    <location>
        <begin position="157"/>
        <end position="170"/>
    </location>
</feature>
<organism evidence="2 3">
    <name type="scientific">Mesorhizobium huakuii</name>
    <dbReference type="NCBI Taxonomy" id="28104"/>
    <lineage>
        <taxon>Bacteria</taxon>
        <taxon>Pseudomonadati</taxon>
        <taxon>Pseudomonadota</taxon>
        <taxon>Alphaproteobacteria</taxon>
        <taxon>Hyphomicrobiales</taxon>
        <taxon>Phyllobacteriaceae</taxon>
        <taxon>Mesorhizobium</taxon>
    </lineage>
</organism>
<dbReference type="RefSeq" id="WP_183459135.1">
    <property type="nucleotide sequence ID" value="NZ_CP050296.1"/>
</dbReference>
<gene>
    <name evidence="2" type="ORF">HB778_30045</name>
</gene>
<evidence type="ECO:0000313" key="3">
    <source>
        <dbReference type="Proteomes" id="UP000515465"/>
    </source>
</evidence>
<dbReference type="AlphaFoldDB" id="A0A7G6T0N5"/>